<evidence type="ECO:0000313" key="1">
    <source>
        <dbReference type="EMBL" id="SVE05702.1"/>
    </source>
</evidence>
<dbReference type="EMBL" id="UINC01191190">
    <property type="protein sequence ID" value="SVE05702.1"/>
    <property type="molecule type" value="Genomic_DNA"/>
</dbReference>
<accession>A0A383ADB3</accession>
<sequence>MIINNLIHNKLKVQLNYTESKEKIMDTKTYINQAQTYKRSVA</sequence>
<proteinExistence type="predicted"/>
<reference evidence="1" key="1">
    <citation type="submission" date="2018-05" db="EMBL/GenBank/DDBJ databases">
        <authorList>
            <person name="Lanie J.A."/>
            <person name="Ng W.-L."/>
            <person name="Kazmierczak K.M."/>
            <person name="Andrzejewski T.M."/>
            <person name="Davidsen T.M."/>
            <person name="Wayne K.J."/>
            <person name="Tettelin H."/>
            <person name="Glass J.I."/>
            <person name="Rusch D."/>
            <person name="Podicherti R."/>
            <person name="Tsui H.-C.T."/>
            <person name="Winkler M.E."/>
        </authorList>
    </citation>
    <scope>NUCLEOTIDE SEQUENCE</scope>
</reference>
<organism evidence="1">
    <name type="scientific">marine metagenome</name>
    <dbReference type="NCBI Taxonomy" id="408172"/>
    <lineage>
        <taxon>unclassified sequences</taxon>
        <taxon>metagenomes</taxon>
        <taxon>ecological metagenomes</taxon>
    </lineage>
</organism>
<protein>
    <submittedName>
        <fullName evidence="1">Uncharacterized protein</fullName>
    </submittedName>
</protein>
<feature type="non-terminal residue" evidence="1">
    <location>
        <position position="42"/>
    </location>
</feature>
<gene>
    <name evidence="1" type="ORF">METZ01_LOCUS458556</name>
</gene>
<name>A0A383ADB3_9ZZZZ</name>
<dbReference type="AlphaFoldDB" id="A0A383ADB3"/>